<dbReference type="EMBL" id="JARKIK010000026">
    <property type="protein sequence ID" value="KAK8743079.1"/>
    <property type="molecule type" value="Genomic_DNA"/>
</dbReference>
<organism evidence="1 2">
    <name type="scientific">Cherax quadricarinatus</name>
    <name type="common">Australian red claw crayfish</name>
    <dbReference type="NCBI Taxonomy" id="27406"/>
    <lineage>
        <taxon>Eukaryota</taxon>
        <taxon>Metazoa</taxon>
        <taxon>Ecdysozoa</taxon>
        <taxon>Arthropoda</taxon>
        <taxon>Crustacea</taxon>
        <taxon>Multicrustacea</taxon>
        <taxon>Malacostraca</taxon>
        <taxon>Eumalacostraca</taxon>
        <taxon>Eucarida</taxon>
        <taxon>Decapoda</taxon>
        <taxon>Pleocyemata</taxon>
        <taxon>Astacidea</taxon>
        <taxon>Parastacoidea</taxon>
        <taxon>Parastacidae</taxon>
        <taxon>Cherax</taxon>
    </lineage>
</organism>
<dbReference type="AlphaFoldDB" id="A0AAW0XRL0"/>
<evidence type="ECO:0000313" key="1">
    <source>
        <dbReference type="EMBL" id="KAK8743079.1"/>
    </source>
</evidence>
<gene>
    <name evidence="1" type="ORF">OTU49_001512</name>
</gene>
<sequence length="111" mass="12906">MILTMIIYRYNGYLIQHQYKTPLTTMTQITTLKITLQCLTHTETQQPQSNKREESTIVVIHQVSTTENIHAKSADIHWSCTKIQGATQYQNIPRYEIEASQEFLVALNYCI</sequence>
<evidence type="ECO:0000313" key="2">
    <source>
        <dbReference type="Proteomes" id="UP001445076"/>
    </source>
</evidence>
<accession>A0AAW0XRL0</accession>
<reference evidence="1 2" key="1">
    <citation type="journal article" date="2024" name="BMC Genomics">
        <title>Genome assembly of redclaw crayfish (Cherax quadricarinatus) provides insights into its immune adaptation and hypoxia tolerance.</title>
        <authorList>
            <person name="Liu Z."/>
            <person name="Zheng J."/>
            <person name="Li H."/>
            <person name="Fang K."/>
            <person name="Wang S."/>
            <person name="He J."/>
            <person name="Zhou D."/>
            <person name="Weng S."/>
            <person name="Chi M."/>
            <person name="Gu Z."/>
            <person name="He J."/>
            <person name="Li F."/>
            <person name="Wang M."/>
        </authorList>
    </citation>
    <scope>NUCLEOTIDE SEQUENCE [LARGE SCALE GENOMIC DNA]</scope>
    <source>
        <strain evidence="1">ZL_2023a</strain>
    </source>
</reference>
<comment type="caution">
    <text evidence="1">The sequence shown here is derived from an EMBL/GenBank/DDBJ whole genome shotgun (WGS) entry which is preliminary data.</text>
</comment>
<name>A0AAW0XRL0_CHEQU</name>
<protein>
    <submittedName>
        <fullName evidence="1">Uncharacterized protein</fullName>
    </submittedName>
</protein>
<dbReference type="Proteomes" id="UP001445076">
    <property type="component" value="Unassembled WGS sequence"/>
</dbReference>
<keyword evidence="2" id="KW-1185">Reference proteome</keyword>
<proteinExistence type="predicted"/>